<accession>G0U8D8</accession>
<keyword evidence="1" id="KW-0472">Membrane</keyword>
<proteinExistence type="predicted"/>
<reference evidence="2" key="1">
    <citation type="journal article" date="2012" name="Proc. Natl. Acad. Sci. U.S.A.">
        <title>Antigenic diversity is generated by distinct evolutionary mechanisms in African trypanosome species.</title>
        <authorList>
            <person name="Jackson A.P."/>
            <person name="Berry A."/>
            <person name="Aslett M."/>
            <person name="Allison H.C."/>
            <person name="Burton P."/>
            <person name="Vavrova-Anderson J."/>
            <person name="Brown R."/>
            <person name="Browne H."/>
            <person name="Corton N."/>
            <person name="Hauser H."/>
            <person name="Gamble J."/>
            <person name="Gilderthorp R."/>
            <person name="Marcello L."/>
            <person name="McQuillan J."/>
            <person name="Otto T.D."/>
            <person name="Quail M.A."/>
            <person name="Sanders M.J."/>
            <person name="van Tonder A."/>
            <person name="Ginger M.L."/>
            <person name="Field M.C."/>
            <person name="Barry J.D."/>
            <person name="Hertz-Fowler C."/>
            <person name="Berriman M."/>
        </authorList>
    </citation>
    <scope>NUCLEOTIDE SEQUENCE</scope>
    <source>
        <strain evidence="2">Y486</strain>
    </source>
</reference>
<dbReference type="EMBL" id="HE573027">
    <property type="protein sequence ID" value="CCC53862.1"/>
    <property type="molecule type" value="Genomic_DNA"/>
</dbReference>
<sequence length="110" mass="12356">MACELLNDGATCLFILWSYQQVAVYTIAAALLYFCSRPLPMPSISIHYISISRHHNLVKAVIDLDSVHTHTHTHTHTHMYIYTRKDTANNDVDGCDHILAFVGGGWTGTR</sequence>
<evidence type="ECO:0000256" key="1">
    <source>
        <dbReference type="SAM" id="Phobius"/>
    </source>
</evidence>
<gene>
    <name evidence="2" type="ORF">TVY486_1113460</name>
</gene>
<organism evidence="2">
    <name type="scientific">Trypanosoma vivax (strain Y486)</name>
    <dbReference type="NCBI Taxonomy" id="1055687"/>
    <lineage>
        <taxon>Eukaryota</taxon>
        <taxon>Discoba</taxon>
        <taxon>Euglenozoa</taxon>
        <taxon>Kinetoplastea</taxon>
        <taxon>Metakinetoplastina</taxon>
        <taxon>Trypanosomatida</taxon>
        <taxon>Trypanosomatidae</taxon>
        <taxon>Trypanosoma</taxon>
        <taxon>Duttonella</taxon>
    </lineage>
</organism>
<evidence type="ECO:0000313" key="2">
    <source>
        <dbReference type="EMBL" id="CCC53862.1"/>
    </source>
</evidence>
<feature type="transmembrane region" description="Helical" evidence="1">
    <location>
        <begin position="14"/>
        <end position="35"/>
    </location>
</feature>
<protein>
    <submittedName>
        <fullName evidence="2">Uncharacterized protein</fullName>
    </submittedName>
</protein>
<keyword evidence="1" id="KW-1133">Transmembrane helix</keyword>
<name>G0U8D8_TRYVY</name>
<dbReference type="AlphaFoldDB" id="G0U8D8"/>
<keyword evidence="1" id="KW-0812">Transmembrane</keyword>